<reference evidence="2" key="1">
    <citation type="submission" date="2018-07" db="EMBL/GenBank/DDBJ databases">
        <authorList>
            <person name="Quirk P.G."/>
            <person name="Krulwich T.A."/>
        </authorList>
    </citation>
    <scope>NUCLEOTIDE SEQUENCE</scope>
</reference>
<geneLocation type="chloroplast" evidence="2"/>
<evidence type="ECO:0000313" key="2">
    <source>
        <dbReference type="EMBL" id="AYC65594.1"/>
    </source>
</evidence>
<dbReference type="AlphaFoldDB" id="A0A386B1L0"/>
<gene>
    <name evidence="2" type="primary">orf109</name>
</gene>
<dbReference type="EMBL" id="MH591111">
    <property type="protein sequence ID" value="AYC65594.1"/>
    <property type="molecule type" value="Genomic_DNA"/>
</dbReference>
<accession>A0A386B1L0</accession>
<reference evidence="2" key="2">
    <citation type="journal article" date="2019" name="Mol. Phylogenet. Evol.">
        <title>Reassessment of the classification of bryopsidales (chlorophyta) based on chloroplast phylogenomic analyses.</title>
        <authorList>
            <person name="Cremen M.C."/>
            <person name="Leliaert F."/>
            <person name="West J."/>
            <person name="Lam D.W."/>
            <person name="Shimada S."/>
            <person name="Lopez-Bautista J.M."/>
            <person name="Verbruggen H."/>
        </authorList>
    </citation>
    <scope>NUCLEOTIDE SEQUENCE</scope>
</reference>
<sequence>MAGFFASGLSRVICQYNFKNSRESVVMVIVYIGGLYYLFSNTTLCLQLAQSLVNVPVLTFFVNNQLGRWVLILGSIRILGILERTTYTASCYFICIYMLRLFTYTATLV</sequence>
<protein>
    <submittedName>
        <fullName evidence="2">Uncharacterized protein</fullName>
    </submittedName>
</protein>
<keyword evidence="2" id="KW-0934">Plastid</keyword>
<keyword evidence="1" id="KW-0472">Membrane</keyword>
<dbReference type="GeneID" id="38279528"/>
<feature type="transmembrane region" description="Helical" evidence="1">
    <location>
        <begin position="25"/>
        <end position="49"/>
    </location>
</feature>
<feature type="transmembrane region" description="Helical" evidence="1">
    <location>
        <begin position="86"/>
        <end position="106"/>
    </location>
</feature>
<evidence type="ECO:0000256" key="1">
    <source>
        <dbReference type="SAM" id="Phobius"/>
    </source>
</evidence>
<proteinExistence type="predicted"/>
<organism evidence="2">
    <name type="scientific">Glaukea argentea</name>
    <dbReference type="NCBI Taxonomy" id="2894057"/>
    <lineage>
        <taxon>Eukaryota</taxon>
        <taxon>Viridiplantae</taxon>
        <taxon>Chlorophyta</taxon>
        <taxon>core chlorophytes</taxon>
        <taxon>Ulvophyceae</taxon>
        <taxon>TCBD clade</taxon>
        <taxon>Bryopsidales</taxon>
        <taxon>Halimedineae</taxon>
        <taxon>Halimedaceae</taxon>
        <taxon>Udoteae</taxon>
        <taxon>Glaukea</taxon>
    </lineage>
</organism>
<keyword evidence="1" id="KW-1133">Transmembrane helix</keyword>
<name>A0A386B1L0_9CHLO</name>
<dbReference type="RefSeq" id="YP_009519609.1">
    <property type="nucleotide sequence ID" value="NC_039527.1"/>
</dbReference>
<keyword evidence="2" id="KW-0150">Chloroplast</keyword>
<keyword evidence="1" id="KW-0812">Transmembrane</keyword>